<feature type="compositionally biased region" description="Basic and acidic residues" evidence="1">
    <location>
        <begin position="457"/>
        <end position="467"/>
    </location>
</feature>
<feature type="compositionally biased region" description="Polar residues" evidence="1">
    <location>
        <begin position="557"/>
        <end position="570"/>
    </location>
</feature>
<feature type="compositionally biased region" description="Polar residues" evidence="1">
    <location>
        <begin position="24"/>
        <end position="33"/>
    </location>
</feature>
<gene>
    <name evidence="2" type="ORF">B0H66DRAFT_541949</name>
</gene>
<reference evidence="2" key="1">
    <citation type="journal article" date="2023" name="Mol. Phylogenet. Evol.">
        <title>Genome-scale phylogeny and comparative genomics of the fungal order Sordariales.</title>
        <authorList>
            <person name="Hensen N."/>
            <person name="Bonometti L."/>
            <person name="Westerberg I."/>
            <person name="Brannstrom I.O."/>
            <person name="Guillou S."/>
            <person name="Cros-Aarteil S."/>
            <person name="Calhoun S."/>
            <person name="Haridas S."/>
            <person name="Kuo A."/>
            <person name="Mondo S."/>
            <person name="Pangilinan J."/>
            <person name="Riley R."/>
            <person name="LaButti K."/>
            <person name="Andreopoulos B."/>
            <person name="Lipzen A."/>
            <person name="Chen C."/>
            <person name="Yan M."/>
            <person name="Daum C."/>
            <person name="Ng V."/>
            <person name="Clum A."/>
            <person name="Steindorff A."/>
            <person name="Ohm R.A."/>
            <person name="Martin F."/>
            <person name="Silar P."/>
            <person name="Natvig D.O."/>
            <person name="Lalanne C."/>
            <person name="Gautier V."/>
            <person name="Ament-Velasquez S.L."/>
            <person name="Kruys A."/>
            <person name="Hutchinson M.I."/>
            <person name="Powell A.J."/>
            <person name="Barry K."/>
            <person name="Miller A.N."/>
            <person name="Grigoriev I.V."/>
            <person name="Debuchy R."/>
            <person name="Gladieux P."/>
            <person name="Hiltunen Thoren M."/>
            <person name="Johannesson H."/>
        </authorList>
    </citation>
    <scope>NUCLEOTIDE SEQUENCE</scope>
    <source>
        <strain evidence="2">CBS 118394</strain>
    </source>
</reference>
<feature type="compositionally biased region" description="Basic and acidic residues" evidence="1">
    <location>
        <begin position="230"/>
        <end position="242"/>
    </location>
</feature>
<evidence type="ECO:0000313" key="3">
    <source>
        <dbReference type="Proteomes" id="UP001283341"/>
    </source>
</evidence>
<sequence length="725" mass="79177">MQGRPYWGALPQSPARSPLKPRSESTQQRTNMGNGRIGEGGKKPQAAEPSQEKAFAIKRRPVPDSPPPKQDYQQSPQTQDNRLIPTDSSHSESVRRSLSQQQQLSSLIPSGHQSAAVRPKPSDQGCPQPPVIPTTKEDPVPATGANNIQSRSSSQEKVLDKFAKELEAFAKVTEVPRNVPTATSTTSEAHDSVKTVQELLPYRQQFQEAGLAVTSLDQRVPPKSRKRLPHRLDSSADDRLRFDGGVATSQGSSAGTKWSSNDSVVPTGEPGPMSLVPADKPRPRELKQRADSKQLTGKRVAGNPKEGMQPSHIFPGSNKAQTTVERGRPPRPSAGVLVNKPLPPRPASSRPTNQSDTRGMSKGLPVPEQPNTDSKTSLSPPIERELPQIPAEESYGNISPNRPTLCGPELPGTRTVEKCLPALPMSRVSSQLRYGAILLGHPSWGSAARQLPTTIVEEKEPSPEKQKAPLQNSSATRNNGNLVAQTRVEENSYMKTTVKASTSDLGCKPELLPETWKHAIGTPSSFEKALDSVVRKLDDMEEKAPVVAEKPIPQGHRGTSSRAHSPSQRLQRAASLRRHRMVGVPARSPDPVERSTSPTTASESPLKQREGSTPSTHNTVKAARGDGNSESAEEAQDDKDISDGDVLKGLKIICAASADQDLDAWIRSKTGLRLRRFLADLKTFEHLSEDGILAVNDQRARRRLSQRRKLHEEARRSRSMRRHLH</sequence>
<feature type="compositionally biased region" description="Basic and acidic residues" evidence="1">
    <location>
        <begin position="279"/>
        <end position="292"/>
    </location>
</feature>
<feature type="compositionally biased region" description="Polar residues" evidence="1">
    <location>
        <begin position="247"/>
        <end position="264"/>
    </location>
</feature>
<feature type="region of interest" description="Disordered" evidence="1">
    <location>
        <begin position="209"/>
        <end position="410"/>
    </location>
</feature>
<feature type="compositionally biased region" description="Low complexity" evidence="1">
    <location>
        <begin position="96"/>
        <end position="107"/>
    </location>
</feature>
<feature type="region of interest" description="Disordered" evidence="1">
    <location>
        <begin position="706"/>
        <end position="725"/>
    </location>
</feature>
<dbReference type="EMBL" id="JAUEDM010000001">
    <property type="protein sequence ID" value="KAK3329742.1"/>
    <property type="molecule type" value="Genomic_DNA"/>
</dbReference>
<feature type="region of interest" description="Disordered" evidence="1">
    <location>
        <begin position="457"/>
        <end position="480"/>
    </location>
</feature>
<feature type="compositionally biased region" description="Polar residues" evidence="1">
    <location>
        <begin position="369"/>
        <end position="379"/>
    </location>
</feature>
<feature type="region of interest" description="Disordered" evidence="1">
    <location>
        <begin position="1"/>
        <end position="157"/>
    </location>
</feature>
<feature type="compositionally biased region" description="Polar residues" evidence="1">
    <location>
        <begin position="144"/>
        <end position="156"/>
    </location>
</feature>
<protein>
    <submittedName>
        <fullName evidence="2">Uncharacterized protein</fullName>
    </submittedName>
</protein>
<feature type="compositionally biased region" description="Polar residues" evidence="1">
    <location>
        <begin position="349"/>
        <end position="358"/>
    </location>
</feature>
<evidence type="ECO:0000313" key="2">
    <source>
        <dbReference type="EMBL" id="KAK3329742.1"/>
    </source>
</evidence>
<dbReference type="AlphaFoldDB" id="A0AAE0IRN8"/>
<feature type="compositionally biased region" description="Polar residues" evidence="1">
    <location>
        <begin position="71"/>
        <end position="81"/>
    </location>
</feature>
<dbReference type="Proteomes" id="UP001283341">
    <property type="component" value="Unassembled WGS sequence"/>
</dbReference>
<feature type="compositionally biased region" description="Polar residues" evidence="1">
    <location>
        <begin position="469"/>
        <end position="480"/>
    </location>
</feature>
<reference evidence="2" key="2">
    <citation type="submission" date="2023-06" db="EMBL/GenBank/DDBJ databases">
        <authorList>
            <consortium name="Lawrence Berkeley National Laboratory"/>
            <person name="Haridas S."/>
            <person name="Hensen N."/>
            <person name="Bonometti L."/>
            <person name="Westerberg I."/>
            <person name="Brannstrom I.O."/>
            <person name="Guillou S."/>
            <person name="Cros-Aarteil S."/>
            <person name="Calhoun S."/>
            <person name="Kuo A."/>
            <person name="Mondo S."/>
            <person name="Pangilinan J."/>
            <person name="Riley R."/>
            <person name="Labutti K."/>
            <person name="Andreopoulos B."/>
            <person name="Lipzen A."/>
            <person name="Chen C."/>
            <person name="Yanf M."/>
            <person name="Daum C."/>
            <person name="Ng V."/>
            <person name="Clum A."/>
            <person name="Steindorff A."/>
            <person name="Ohm R."/>
            <person name="Martin F."/>
            <person name="Silar P."/>
            <person name="Natvig D."/>
            <person name="Lalanne C."/>
            <person name="Gautier V."/>
            <person name="Ament-Velasquez S.L."/>
            <person name="Kruys A."/>
            <person name="Hutchinson M.I."/>
            <person name="Powell A.J."/>
            <person name="Barry K."/>
            <person name="Miller A.N."/>
            <person name="Grigoriev I.V."/>
            <person name="Debuchy R."/>
            <person name="Gladieux P."/>
            <person name="Thoren M.H."/>
            <person name="Johannesson H."/>
        </authorList>
    </citation>
    <scope>NUCLEOTIDE SEQUENCE</scope>
    <source>
        <strain evidence="2">CBS 118394</strain>
    </source>
</reference>
<organism evidence="2 3">
    <name type="scientific">Apodospora peruviana</name>
    <dbReference type="NCBI Taxonomy" id="516989"/>
    <lineage>
        <taxon>Eukaryota</taxon>
        <taxon>Fungi</taxon>
        <taxon>Dikarya</taxon>
        <taxon>Ascomycota</taxon>
        <taxon>Pezizomycotina</taxon>
        <taxon>Sordariomycetes</taxon>
        <taxon>Sordariomycetidae</taxon>
        <taxon>Sordariales</taxon>
        <taxon>Lasiosphaeriaceae</taxon>
        <taxon>Apodospora</taxon>
    </lineage>
</organism>
<proteinExistence type="predicted"/>
<accession>A0AAE0IRN8</accession>
<keyword evidence="3" id="KW-1185">Reference proteome</keyword>
<evidence type="ECO:0000256" key="1">
    <source>
        <dbReference type="SAM" id="MobiDB-lite"/>
    </source>
</evidence>
<feature type="region of interest" description="Disordered" evidence="1">
    <location>
        <begin position="544"/>
        <end position="642"/>
    </location>
</feature>
<comment type="caution">
    <text evidence="2">The sequence shown here is derived from an EMBL/GenBank/DDBJ whole genome shotgun (WGS) entry which is preliminary data.</text>
</comment>
<name>A0AAE0IRN8_9PEZI</name>
<feature type="compositionally biased region" description="Polar residues" evidence="1">
    <location>
        <begin position="594"/>
        <end position="619"/>
    </location>
</feature>